<dbReference type="InterPro" id="IPR002937">
    <property type="entry name" value="Amino_oxidase"/>
</dbReference>
<feature type="domain" description="Amine oxidase" evidence="1">
    <location>
        <begin position="60"/>
        <end position="563"/>
    </location>
</feature>
<evidence type="ECO:0000313" key="2">
    <source>
        <dbReference type="EMBL" id="TWF82952.1"/>
    </source>
</evidence>
<dbReference type="OrthoDB" id="8845488at2"/>
<dbReference type="InterPro" id="IPR050464">
    <property type="entry name" value="Zeta_carotene_desat/Oxidored"/>
</dbReference>
<dbReference type="PRINTS" id="PR00419">
    <property type="entry name" value="ADXRDTASE"/>
</dbReference>
<accession>A0A561T774</accession>
<evidence type="ECO:0000259" key="1">
    <source>
        <dbReference type="Pfam" id="PF01593"/>
    </source>
</evidence>
<evidence type="ECO:0000313" key="3">
    <source>
        <dbReference type="Proteomes" id="UP000317940"/>
    </source>
</evidence>
<gene>
    <name evidence="2" type="ORF">FHX73_14435</name>
</gene>
<dbReference type="PANTHER" id="PTHR42923:SF46">
    <property type="entry name" value="AMINE OXIDASE"/>
    <property type="match status" value="1"/>
</dbReference>
<dbReference type="SUPFAM" id="SSF51905">
    <property type="entry name" value="FAD/NAD(P)-binding domain"/>
    <property type="match status" value="1"/>
</dbReference>
<dbReference type="PANTHER" id="PTHR42923">
    <property type="entry name" value="PROTOPORPHYRINOGEN OXIDASE"/>
    <property type="match status" value="1"/>
</dbReference>
<dbReference type="Pfam" id="PF01593">
    <property type="entry name" value="Amino_oxidase"/>
    <property type="match status" value="1"/>
</dbReference>
<keyword evidence="3" id="KW-1185">Reference proteome</keyword>
<comment type="caution">
    <text evidence="2">The sequence shown here is derived from an EMBL/GenBank/DDBJ whole genome shotgun (WGS) entry which is preliminary data.</text>
</comment>
<dbReference type="GO" id="GO:0016491">
    <property type="term" value="F:oxidoreductase activity"/>
    <property type="evidence" value="ECO:0007669"/>
    <property type="project" value="InterPro"/>
</dbReference>
<dbReference type="EMBL" id="VIWT01000004">
    <property type="protein sequence ID" value="TWF82952.1"/>
    <property type="molecule type" value="Genomic_DNA"/>
</dbReference>
<organism evidence="2 3">
    <name type="scientific">Kitasatospora viridis</name>
    <dbReference type="NCBI Taxonomy" id="281105"/>
    <lineage>
        <taxon>Bacteria</taxon>
        <taxon>Bacillati</taxon>
        <taxon>Actinomycetota</taxon>
        <taxon>Actinomycetes</taxon>
        <taxon>Kitasatosporales</taxon>
        <taxon>Streptomycetaceae</taxon>
        <taxon>Kitasatospora</taxon>
    </lineage>
</organism>
<dbReference type="Proteomes" id="UP000317940">
    <property type="component" value="Unassembled WGS sequence"/>
</dbReference>
<reference evidence="2 3" key="1">
    <citation type="submission" date="2019-06" db="EMBL/GenBank/DDBJ databases">
        <title>Sequencing the genomes of 1000 actinobacteria strains.</title>
        <authorList>
            <person name="Klenk H.-P."/>
        </authorList>
    </citation>
    <scope>NUCLEOTIDE SEQUENCE [LARGE SCALE GENOMIC DNA]</scope>
    <source>
        <strain evidence="2 3">DSM 44826</strain>
    </source>
</reference>
<dbReference type="InterPro" id="IPR006311">
    <property type="entry name" value="TAT_signal"/>
</dbReference>
<dbReference type="RefSeq" id="WP_145910205.1">
    <property type="nucleotide sequence ID" value="NZ_BAAAMZ010000009.1"/>
</dbReference>
<proteinExistence type="predicted"/>
<protein>
    <submittedName>
        <fullName evidence="2">Uncharacterized protein with NAD-binding domain and iron-sulfur cluster</fullName>
    </submittedName>
</protein>
<name>A0A561T774_9ACTN</name>
<dbReference type="PROSITE" id="PS51318">
    <property type="entry name" value="TAT"/>
    <property type="match status" value="1"/>
</dbReference>
<dbReference type="Gene3D" id="3.50.50.60">
    <property type="entry name" value="FAD/NAD(P)-binding domain"/>
    <property type="match status" value="1"/>
</dbReference>
<dbReference type="InterPro" id="IPR036188">
    <property type="entry name" value="FAD/NAD-bd_sf"/>
</dbReference>
<dbReference type="AlphaFoldDB" id="A0A561T774"/>
<sequence>MSKAGPNGRTRRQFLSQASRAAAVGGALALGAPATSAAAAGAPRSGGGAGRRVAVLGGGVAGLSAAQELAERGYQVTVYEYYRQLGGKARSMDVPGTGTGGRRPLPGEHGFRFFPGFYRNLPDTMRRIPLPGRTGSVHDNLRNGTEALLAYDAPRQALLLPFQILTTPLAPGDLAPDNLRRTLTGVLDTALHLPATEVAYFADRLLVHLTSCDRRRDEQWENVPWWQFIRADRMSHDYQRLLGAGLTRDLVATKAEEASTRTVARTIVEAFLLNGLLGRGVDGQPDRVLNAPTSEAWIDPWAAHLDSLGVRVRFGTEVQELCYADGRITGVRIAPSAGGPAETITADHYLQAMPVEHARATWGPELRVADPQLARCDLIRTDWMTGVQFYLRRSPRLVHGHAAALDSPWSLTAVHQAQFWDRDFAADYGDGTARDCLSICVSEWDRPGVLFGRTAKECTREQVVEEVWEQCKRAFNGTGGEPLRDEDRLSWFMDPAVTGLGGPNPANREQLLVHPAGTLQHRPTAATRVPNLFLAGDYVRTDVDLATMEGANESARRAVNALLDADGSTAPRCEVQLLYRAPELAALQLIDEGRYALGLPNTFDLG</sequence>